<dbReference type="GO" id="GO:0008897">
    <property type="term" value="F:holo-[acyl-carrier-protein] synthase activity"/>
    <property type="evidence" value="ECO:0007669"/>
    <property type="project" value="InterPro"/>
</dbReference>
<dbReference type="Gene3D" id="3.90.470.20">
    <property type="entry name" value="4'-phosphopantetheinyl transferase domain"/>
    <property type="match status" value="2"/>
</dbReference>
<accession>A0A9D1FEQ7</accession>
<dbReference type="SUPFAM" id="SSF56214">
    <property type="entry name" value="4'-phosphopantetheinyl transferase"/>
    <property type="match status" value="2"/>
</dbReference>
<dbReference type="AlphaFoldDB" id="A0A9D1FEQ7"/>
<dbReference type="EMBL" id="DVJK01000218">
    <property type="protein sequence ID" value="HIS67444.1"/>
    <property type="molecule type" value="Genomic_DNA"/>
</dbReference>
<sequence>MRIYYAALEGFEPSRAIARGRRGTALSALAWSLLLWALRREGLETLPETGLDARGRPCFPGREDIRFSLSHTEGWALCALGRAPLGADVQRISPRDEAFAARLMSGREREDFTLHELWCLRESVYKLAGEGDLRAMRFCRRGGVIVPPLEGVACRLYGEVPGCAAAAAAMGPERLPDALERAETRELMTNI</sequence>
<evidence type="ECO:0000313" key="2">
    <source>
        <dbReference type="Proteomes" id="UP000824001"/>
    </source>
</evidence>
<evidence type="ECO:0000313" key="1">
    <source>
        <dbReference type="EMBL" id="HIS67444.1"/>
    </source>
</evidence>
<evidence type="ECO:0008006" key="3">
    <source>
        <dbReference type="Google" id="ProtNLM"/>
    </source>
</evidence>
<proteinExistence type="predicted"/>
<name>A0A9D1FEQ7_9FIRM</name>
<reference evidence="1" key="1">
    <citation type="submission" date="2020-10" db="EMBL/GenBank/DDBJ databases">
        <authorList>
            <person name="Gilroy R."/>
        </authorList>
    </citation>
    <scope>NUCLEOTIDE SEQUENCE</scope>
    <source>
        <strain evidence="1">ChiHjej10B9-9673</strain>
    </source>
</reference>
<reference evidence="1" key="2">
    <citation type="journal article" date="2021" name="PeerJ">
        <title>Extensive microbial diversity within the chicken gut microbiome revealed by metagenomics and culture.</title>
        <authorList>
            <person name="Gilroy R."/>
            <person name="Ravi A."/>
            <person name="Getino M."/>
            <person name="Pursley I."/>
            <person name="Horton D.L."/>
            <person name="Alikhan N.F."/>
            <person name="Baker D."/>
            <person name="Gharbi K."/>
            <person name="Hall N."/>
            <person name="Watson M."/>
            <person name="Adriaenssens E.M."/>
            <person name="Foster-Nyarko E."/>
            <person name="Jarju S."/>
            <person name="Secka A."/>
            <person name="Antonio M."/>
            <person name="Oren A."/>
            <person name="Chaudhuri R.R."/>
            <person name="La Ragione R."/>
            <person name="Hildebrand F."/>
            <person name="Pallen M.J."/>
        </authorList>
    </citation>
    <scope>NUCLEOTIDE SEQUENCE</scope>
    <source>
        <strain evidence="1">ChiHjej10B9-9673</strain>
    </source>
</reference>
<dbReference type="InterPro" id="IPR037143">
    <property type="entry name" value="4-PPantetheinyl_Trfase_dom_sf"/>
</dbReference>
<dbReference type="Proteomes" id="UP000824001">
    <property type="component" value="Unassembled WGS sequence"/>
</dbReference>
<gene>
    <name evidence="1" type="ORF">IAC18_07750</name>
</gene>
<protein>
    <recommendedName>
        <fullName evidence="3">4'-phosphopantetheinyl transferase superfamily protein</fullName>
    </recommendedName>
</protein>
<organism evidence="1 2">
    <name type="scientific">Candidatus Scatomorpha merdipullorum</name>
    <dbReference type="NCBI Taxonomy" id="2840927"/>
    <lineage>
        <taxon>Bacteria</taxon>
        <taxon>Bacillati</taxon>
        <taxon>Bacillota</taxon>
        <taxon>Clostridia</taxon>
        <taxon>Eubacteriales</taxon>
        <taxon>Candidatus Scatomorpha</taxon>
    </lineage>
</organism>
<dbReference type="GO" id="GO:0000287">
    <property type="term" value="F:magnesium ion binding"/>
    <property type="evidence" value="ECO:0007669"/>
    <property type="project" value="InterPro"/>
</dbReference>
<comment type="caution">
    <text evidence="1">The sequence shown here is derived from an EMBL/GenBank/DDBJ whole genome shotgun (WGS) entry which is preliminary data.</text>
</comment>